<proteinExistence type="predicted"/>
<dbReference type="EMBL" id="QEIN01000036">
    <property type="protein sequence ID" value="RCV60651.1"/>
    <property type="molecule type" value="Genomic_DNA"/>
</dbReference>
<dbReference type="AlphaFoldDB" id="A0A368T8L2"/>
<accession>A0A368T8L2</accession>
<keyword evidence="2" id="KW-1185">Reference proteome</keyword>
<protein>
    <submittedName>
        <fullName evidence="1">Uncharacterized protein</fullName>
    </submittedName>
</protein>
<name>A0A368T8L2_9ACTN</name>
<comment type="caution">
    <text evidence="1">The sequence shown here is derived from an EMBL/GenBank/DDBJ whole genome shotgun (WGS) entry which is preliminary data.</text>
</comment>
<evidence type="ECO:0000313" key="2">
    <source>
        <dbReference type="Proteomes" id="UP000253318"/>
    </source>
</evidence>
<evidence type="ECO:0000313" key="1">
    <source>
        <dbReference type="EMBL" id="RCV60651.1"/>
    </source>
</evidence>
<sequence length="106" mass="11457">MLAHLAAELRKRGRRTLIALSNTDHPVLYTVLADGRRVAVLVAEHHGTWWYVWGRAGQASAGSPELAARMIDPSEQGNVTDLSRHRARLGARVPAVIAASELTAVA</sequence>
<gene>
    <name evidence="1" type="ORF">DEF24_06555</name>
</gene>
<dbReference type="Proteomes" id="UP000253318">
    <property type="component" value="Unassembled WGS sequence"/>
</dbReference>
<reference evidence="1 2" key="1">
    <citation type="submission" date="2018-04" db="EMBL/GenBank/DDBJ databases">
        <title>Novel actinobacteria from marine sediment.</title>
        <authorList>
            <person name="Ng Z.Y."/>
            <person name="Tan G.Y.A."/>
        </authorList>
    </citation>
    <scope>NUCLEOTIDE SEQUENCE [LARGE SCALE GENOMIC DNA]</scope>
    <source>
        <strain evidence="1 2">TPS81</strain>
    </source>
</reference>
<organism evidence="1 2">
    <name type="scientific">Marinitenerispora sediminis</name>
    <dbReference type="NCBI Taxonomy" id="1931232"/>
    <lineage>
        <taxon>Bacteria</taxon>
        <taxon>Bacillati</taxon>
        <taxon>Actinomycetota</taxon>
        <taxon>Actinomycetes</taxon>
        <taxon>Streptosporangiales</taxon>
        <taxon>Nocardiopsidaceae</taxon>
        <taxon>Marinitenerispora</taxon>
    </lineage>
</organism>